<dbReference type="InterPro" id="IPR004827">
    <property type="entry name" value="bZIP"/>
</dbReference>
<dbReference type="InterPro" id="IPR008917">
    <property type="entry name" value="TF_DNA-bd_sf"/>
</dbReference>
<feature type="compositionally biased region" description="Polar residues" evidence="5">
    <location>
        <begin position="489"/>
        <end position="498"/>
    </location>
</feature>
<dbReference type="Gene3D" id="1.20.5.170">
    <property type="match status" value="2"/>
</dbReference>
<comment type="caution">
    <text evidence="7">The sequence shown here is derived from an EMBL/GenBank/DDBJ whole genome shotgun (WGS) entry which is preliminary data.</text>
</comment>
<dbReference type="SMART" id="SM00338">
    <property type="entry name" value="BRLZ"/>
    <property type="match status" value="2"/>
</dbReference>
<evidence type="ECO:0000256" key="5">
    <source>
        <dbReference type="SAM" id="MobiDB-lite"/>
    </source>
</evidence>
<dbReference type="Proteomes" id="UP001159427">
    <property type="component" value="Unassembled WGS sequence"/>
</dbReference>
<accession>A0ABN8M3W6</accession>
<evidence type="ECO:0000256" key="2">
    <source>
        <dbReference type="ARBA" id="ARBA00023125"/>
    </source>
</evidence>
<keyword evidence="1" id="KW-0805">Transcription regulation</keyword>
<feature type="region of interest" description="Disordered" evidence="5">
    <location>
        <begin position="54"/>
        <end position="73"/>
    </location>
</feature>
<feature type="non-terminal residue" evidence="7">
    <location>
        <position position="498"/>
    </location>
</feature>
<dbReference type="PANTHER" id="PTHR10129">
    <property type="entry name" value="TRANSCRIPTION FACTOR MAF"/>
    <property type="match status" value="1"/>
</dbReference>
<evidence type="ECO:0000313" key="8">
    <source>
        <dbReference type="Proteomes" id="UP001159427"/>
    </source>
</evidence>
<evidence type="ECO:0000256" key="1">
    <source>
        <dbReference type="ARBA" id="ARBA00023015"/>
    </source>
</evidence>
<keyword evidence="3" id="KW-0804">Transcription</keyword>
<feature type="compositionally biased region" description="Polar residues" evidence="5">
    <location>
        <begin position="57"/>
        <end position="66"/>
    </location>
</feature>
<feature type="coiled-coil region" evidence="4">
    <location>
        <begin position="338"/>
        <end position="393"/>
    </location>
</feature>
<feature type="region of interest" description="Disordered" evidence="5">
    <location>
        <begin position="261"/>
        <end position="291"/>
    </location>
</feature>
<keyword evidence="4" id="KW-0175">Coiled coil</keyword>
<feature type="coiled-coil region" evidence="4">
    <location>
        <begin position="93"/>
        <end position="161"/>
    </location>
</feature>
<keyword evidence="2" id="KW-0238">DNA-binding</keyword>
<evidence type="ECO:0000259" key="6">
    <source>
        <dbReference type="SMART" id="SM00338"/>
    </source>
</evidence>
<protein>
    <recommendedName>
        <fullName evidence="6">BZIP domain-containing protein</fullName>
    </recommendedName>
</protein>
<feature type="compositionally biased region" description="Acidic residues" evidence="5">
    <location>
        <begin position="268"/>
        <end position="282"/>
    </location>
</feature>
<name>A0ABN8M3W6_9CNID</name>
<dbReference type="Pfam" id="PF03131">
    <property type="entry name" value="bZIP_Maf"/>
    <property type="match status" value="2"/>
</dbReference>
<evidence type="ECO:0000256" key="4">
    <source>
        <dbReference type="SAM" id="Coils"/>
    </source>
</evidence>
<dbReference type="InterPro" id="IPR004826">
    <property type="entry name" value="bZIP_Maf"/>
</dbReference>
<dbReference type="PANTHER" id="PTHR10129:SF48">
    <property type="entry name" value="MAF-S, ISOFORM B"/>
    <property type="match status" value="1"/>
</dbReference>
<evidence type="ECO:0000313" key="7">
    <source>
        <dbReference type="EMBL" id="CAH3022618.1"/>
    </source>
</evidence>
<dbReference type="EMBL" id="CALNXI010000227">
    <property type="protein sequence ID" value="CAH3022618.1"/>
    <property type="molecule type" value="Genomic_DNA"/>
</dbReference>
<feature type="domain" description="BZIP" evidence="6">
    <location>
        <begin position="318"/>
        <end position="382"/>
    </location>
</feature>
<feature type="domain" description="BZIP" evidence="6">
    <location>
        <begin position="100"/>
        <end position="171"/>
    </location>
</feature>
<organism evidence="7 8">
    <name type="scientific">Porites evermanni</name>
    <dbReference type="NCBI Taxonomy" id="104178"/>
    <lineage>
        <taxon>Eukaryota</taxon>
        <taxon>Metazoa</taxon>
        <taxon>Cnidaria</taxon>
        <taxon>Anthozoa</taxon>
        <taxon>Hexacorallia</taxon>
        <taxon>Scleractinia</taxon>
        <taxon>Fungiina</taxon>
        <taxon>Poritidae</taxon>
        <taxon>Porites</taxon>
    </lineage>
</organism>
<evidence type="ECO:0000256" key="3">
    <source>
        <dbReference type="ARBA" id="ARBA00023163"/>
    </source>
</evidence>
<proteinExistence type="predicted"/>
<reference evidence="7 8" key="1">
    <citation type="submission" date="2022-05" db="EMBL/GenBank/DDBJ databases">
        <authorList>
            <consortium name="Genoscope - CEA"/>
            <person name="William W."/>
        </authorList>
    </citation>
    <scope>NUCLEOTIDE SEQUENCE [LARGE SCALE GENOMIC DNA]</scope>
</reference>
<dbReference type="InterPro" id="IPR024874">
    <property type="entry name" value="Transcription_factor_Maf_fam"/>
</dbReference>
<feature type="region of interest" description="Disordered" evidence="5">
    <location>
        <begin position="473"/>
        <end position="498"/>
    </location>
</feature>
<keyword evidence="8" id="KW-1185">Reference proteome</keyword>
<dbReference type="SUPFAM" id="SSF47454">
    <property type="entry name" value="A DNA-binding domain in eukaryotic transcription factors"/>
    <property type="match status" value="2"/>
</dbReference>
<sequence>MDELLQTHFPEEPYTSTWSDKCHLSDDLASEADYQDLENILAMSQTRLDLDLEACSPASSGPQSPQLLPDSNEHISDDDLIKLPIRELNKRIRHLSKEEVKKIRKRRRSLKNRGYATSCRQRRVALKDSLETQNQRLKAQLREAKEKLNIAIKDRDIYKAKCGQLQDILLKVRELVLGQRSKIVNFRNALSRDSSENNFNASFSLQPSFLKMEEDCFDMLDEIFTEETRNLLFCSTWTKGSCGDNMAVGDDAEDIQALFNGEVNPETENNDDDDDTSLESESEMWSPRKSKEISDEEIKNLRVKELNKLLRNIPLDEAAKIRRRRRNLKNRGYALTCRQRKQQEHETLINENTSLKKELEEGKRKLLKVLNEKEAYKKKYLQAQQALNAYKRRMETSQLYAVTVPDQNVFKGPARRRPLEKWDTQREPLRRTERWFHHEKKICLSKSDESITTSDEEHKEIQALFNGEMHTEVKNDDDDEHTFLESKSGENWNLPQEE</sequence>
<gene>
    <name evidence="7" type="ORF">PEVE_00016210</name>
</gene>